<evidence type="ECO:0000313" key="2">
    <source>
        <dbReference type="Proteomes" id="UP000036780"/>
    </source>
</evidence>
<reference evidence="2" key="1">
    <citation type="submission" date="2015-07" db="EMBL/GenBank/DDBJ databases">
        <title>Fjat-10053 dsm26.</title>
        <authorList>
            <person name="Liu B."/>
            <person name="Wang J."/>
            <person name="Zhu Y."/>
            <person name="Liu G."/>
            <person name="Chen Q."/>
            <person name="Chen Z."/>
            <person name="Lan J."/>
            <person name="Che J."/>
            <person name="Ge C."/>
            <person name="Shi H."/>
            <person name="Pan Z."/>
            <person name="Liu X."/>
        </authorList>
    </citation>
    <scope>NUCLEOTIDE SEQUENCE [LARGE SCALE GENOMIC DNA]</scope>
    <source>
        <strain evidence="2">DSM 26</strain>
    </source>
</reference>
<evidence type="ECO:0000313" key="1">
    <source>
        <dbReference type="EMBL" id="KNE19729.1"/>
    </source>
</evidence>
<accession>A0A0L0QMJ4</accession>
<dbReference type="EMBL" id="LGTO01000007">
    <property type="protein sequence ID" value="KNE19729.1"/>
    <property type="molecule type" value="Genomic_DNA"/>
</dbReference>
<dbReference type="PATRIC" id="fig|1473.5.peg.1640"/>
<protein>
    <submittedName>
        <fullName evidence="1">Uncharacterized protein</fullName>
    </submittedName>
</protein>
<keyword evidence="2" id="KW-1185">Reference proteome</keyword>
<dbReference type="Proteomes" id="UP000036780">
    <property type="component" value="Unassembled WGS sequence"/>
</dbReference>
<name>A0A0L0QMJ4_VIRPA</name>
<comment type="caution">
    <text evidence="1">The sequence shown here is derived from an EMBL/GenBank/DDBJ whole genome shotgun (WGS) entry which is preliminary data.</text>
</comment>
<gene>
    <name evidence="1" type="ORF">AFK71_14940</name>
</gene>
<dbReference type="AlphaFoldDB" id="A0A0L0QMJ4"/>
<dbReference type="RefSeq" id="WP_050352282.1">
    <property type="nucleotide sequence ID" value="NZ_JAHHXV010000007.1"/>
</dbReference>
<sequence length="97" mass="11083">MSRTSSSLGFKGQKVAVKYLQKIKKSENNYEVKWNVKNRKGKVTSLVKVFHKQGKKQNRVFAIDNGAIPLEARTDPCLEFSCSCKYKRSSFFKSTSI</sequence>
<organism evidence="1 2">
    <name type="scientific">Virgibacillus pantothenticus</name>
    <dbReference type="NCBI Taxonomy" id="1473"/>
    <lineage>
        <taxon>Bacteria</taxon>
        <taxon>Bacillati</taxon>
        <taxon>Bacillota</taxon>
        <taxon>Bacilli</taxon>
        <taxon>Bacillales</taxon>
        <taxon>Bacillaceae</taxon>
        <taxon>Virgibacillus</taxon>
    </lineage>
</organism>
<proteinExistence type="predicted"/>